<keyword evidence="7" id="KW-0411">Iron-sulfur</keyword>
<feature type="domain" description="2Fe-2S ferredoxin-type" evidence="8">
    <location>
        <begin position="229"/>
        <end position="315"/>
    </location>
</feature>
<dbReference type="PANTHER" id="PTHR47354:SF1">
    <property type="entry name" value="CARNITINE MONOOXYGENASE REDUCTASE SUBUNIT"/>
    <property type="match status" value="1"/>
</dbReference>
<dbReference type="Gene3D" id="3.40.50.80">
    <property type="entry name" value="Nucleotide-binding domain of ferredoxin-NADP reductase (FNR) module"/>
    <property type="match status" value="1"/>
</dbReference>
<dbReference type="GO" id="GO:0008168">
    <property type="term" value="F:methyltransferase activity"/>
    <property type="evidence" value="ECO:0007669"/>
    <property type="project" value="UniProtKB-KW"/>
</dbReference>
<dbReference type="PRINTS" id="PR00409">
    <property type="entry name" value="PHDIOXRDTASE"/>
</dbReference>
<dbReference type="InterPro" id="IPR012675">
    <property type="entry name" value="Beta-grasp_dom_sf"/>
</dbReference>
<protein>
    <submittedName>
        <fullName evidence="10">Vanillate O-demethylase oxidoreductase</fullName>
    </submittedName>
</protein>
<keyword evidence="4" id="KW-0479">Metal-binding</keyword>
<dbReference type="PANTHER" id="PTHR47354">
    <property type="entry name" value="NADH OXIDOREDUCTASE HCR"/>
    <property type="match status" value="1"/>
</dbReference>
<reference evidence="10 11" key="1">
    <citation type="journal article" date="2013" name="Genome Announc.">
        <title>Draft genome sequence of MKD8, a conjugal recipient Mycobacterium smegmatis strain.</title>
        <authorList>
            <person name="Gray T.A."/>
            <person name="Palumbo M.J."/>
            <person name="Derbyshire K.M."/>
        </authorList>
    </citation>
    <scope>NUCLEOTIDE SEQUENCE [LARGE SCALE GENOMIC DNA]</scope>
    <source>
        <strain evidence="10 11">MKD8</strain>
    </source>
</reference>
<keyword evidence="5" id="KW-0560">Oxidoreductase</keyword>
<dbReference type="GO" id="GO:0032259">
    <property type="term" value="P:methylation"/>
    <property type="evidence" value="ECO:0007669"/>
    <property type="project" value="UniProtKB-KW"/>
</dbReference>
<dbReference type="InterPro" id="IPR050415">
    <property type="entry name" value="MRET"/>
</dbReference>
<dbReference type="InterPro" id="IPR006058">
    <property type="entry name" value="2Fe2S_fd_BS"/>
</dbReference>
<evidence type="ECO:0000259" key="9">
    <source>
        <dbReference type="PROSITE" id="PS51384"/>
    </source>
</evidence>
<evidence type="ECO:0000256" key="6">
    <source>
        <dbReference type="ARBA" id="ARBA00023004"/>
    </source>
</evidence>
<keyword evidence="2" id="KW-0285">Flavoprotein</keyword>
<evidence type="ECO:0000256" key="5">
    <source>
        <dbReference type="ARBA" id="ARBA00023002"/>
    </source>
</evidence>
<feature type="domain" description="FAD-binding FR-type" evidence="9">
    <location>
        <begin position="1"/>
        <end position="100"/>
    </location>
</feature>
<dbReference type="InterPro" id="IPR001041">
    <property type="entry name" value="2Fe-2S_ferredoxin-type"/>
</dbReference>
<dbReference type="InterPro" id="IPR039261">
    <property type="entry name" value="FNR_nucleotide-bd"/>
</dbReference>
<dbReference type="CDD" id="cd06185">
    <property type="entry name" value="PDR_like"/>
    <property type="match status" value="1"/>
</dbReference>
<dbReference type="InterPro" id="IPR036010">
    <property type="entry name" value="2Fe-2S_ferredoxin-like_sf"/>
</dbReference>
<dbReference type="SUPFAM" id="SSF54292">
    <property type="entry name" value="2Fe-2S ferredoxin-like"/>
    <property type="match status" value="1"/>
</dbReference>
<dbReference type="Proteomes" id="UP000011200">
    <property type="component" value="Chromosome"/>
</dbReference>
<evidence type="ECO:0000256" key="4">
    <source>
        <dbReference type="ARBA" id="ARBA00022723"/>
    </source>
</evidence>
<dbReference type="Gene3D" id="3.10.20.30">
    <property type="match status" value="1"/>
</dbReference>
<organism evidence="10 11">
    <name type="scientific">Mycolicibacterium smegmatis (strain MKD8)</name>
    <name type="common">Mycobacterium smegmatis</name>
    <dbReference type="NCBI Taxonomy" id="1214915"/>
    <lineage>
        <taxon>Bacteria</taxon>
        <taxon>Bacillati</taxon>
        <taxon>Actinomycetota</taxon>
        <taxon>Actinomycetes</taxon>
        <taxon>Mycobacteriales</taxon>
        <taxon>Mycobacteriaceae</taxon>
        <taxon>Mycolicibacterium</taxon>
    </lineage>
</organism>
<dbReference type="CDD" id="cd00207">
    <property type="entry name" value="fer2"/>
    <property type="match status" value="1"/>
</dbReference>
<sequence>MKLQVTQLRLEAAGVISVTLRDPDGHRLPAWAAGAHLPITLPSGRVRQYSLCGALDDPYSYTVAVLLVADGRGGSREIHEQLRIGQILEVGEPKNNFELVEAPRYLFIAGGIGITPILAMMESLRAAGEEVPFRLVYGGRTRASMAFLDRLAGFGEVEVLPQDTHGIPDLATAFAASAPGTRVYCCGPAPMLDAVQSLAAEHPDVFLHTERFSAGAREAAEGAADDSAFDVELARTGVTVTVPEDTSVLDAVLAVAPETPYSCTAGFCGTCETKVLAGEVDHRDDLLTDEERQANTTMMICVSRALGNAKLTLDL</sequence>
<dbReference type="InterPro" id="IPR017938">
    <property type="entry name" value="Riboflavin_synthase-like_b-brl"/>
</dbReference>
<dbReference type="SUPFAM" id="SSF63380">
    <property type="entry name" value="Riboflavin synthase domain-like"/>
    <property type="match status" value="1"/>
</dbReference>
<evidence type="ECO:0000313" key="11">
    <source>
        <dbReference type="Proteomes" id="UP000011200"/>
    </source>
</evidence>
<dbReference type="Pfam" id="PF00175">
    <property type="entry name" value="NAD_binding_1"/>
    <property type="match status" value="1"/>
</dbReference>
<evidence type="ECO:0000313" key="10">
    <source>
        <dbReference type="EMBL" id="AWT55244.1"/>
    </source>
</evidence>
<dbReference type="Gene3D" id="2.40.30.10">
    <property type="entry name" value="Translation factors"/>
    <property type="match status" value="1"/>
</dbReference>
<evidence type="ECO:0000259" key="8">
    <source>
        <dbReference type="PROSITE" id="PS51085"/>
    </source>
</evidence>
<keyword evidence="10" id="KW-0808">Transferase</keyword>
<dbReference type="GO" id="GO:0051537">
    <property type="term" value="F:2 iron, 2 sulfur cluster binding"/>
    <property type="evidence" value="ECO:0007669"/>
    <property type="project" value="UniProtKB-KW"/>
</dbReference>
<accession>A0A2U9PU26</accession>
<proteinExistence type="predicted"/>
<dbReference type="EMBL" id="CP027541">
    <property type="protein sequence ID" value="AWT55244.1"/>
    <property type="molecule type" value="Genomic_DNA"/>
</dbReference>
<dbReference type="RefSeq" id="WP_003895766.1">
    <property type="nucleotide sequence ID" value="NZ_CP027541.1"/>
</dbReference>
<dbReference type="PROSITE" id="PS00197">
    <property type="entry name" value="2FE2S_FER_1"/>
    <property type="match status" value="1"/>
</dbReference>
<dbReference type="AlphaFoldDB" id="A0A2U9PU26"/>
<dbReference type="GeneID" id="93459086"/>
<dbReference type="SUPFAM" id="SSF52343">
    <property type="entry name" value="Ferredoxin reductase-like, C-terminal NADP-linked domain"/>
    <property type="match status" value="1"/>
</dbReference>
<dbReference type="PROSITE" id="PS51384">
    <property type="entry name" value="FAD_FR"/>
    <property type="match status" value="1"/>
</dbReference>
<dbReference type="InterPro" id="IPR001433">
    <property type="entry name" value="OxRdtase_FAD/NAD-bd"/>
</dbReference>
<name>A0A2U9PU26_MYCSE</name>
<keyword evidence="6" id="KW-0408">Iron</keyword>
<evidence type="ECO:0000256" key="3">
    <source>
        <dbReference type="ARBA" id="ARBA00022714"/>
    </source>
</evidence>
<dbReference type="PROSITE" id="PS51085">
    <property type="entry name" value="2FE2S_FER_2"/>
    <property type="match status" value="1"/>
</dbReference>
<dbReference type="Pfam" id="PF00111">
    <property type="entry name" value="Fer2"/>
    <property type="match status" value="1"/>
</dbReference>
<evidence type="ECO:0000256" key="7">
    <source>
        <dbReference type="ARBA" id="ARBA00023014"/>
    </source>
</evidence>
<keyword evidence="3" id="KW-0001">2Fe-2S</keyword>
<evidence type="ECO:0000256" key="1">
    <source>
        <dbReference type="ARBA" id="ARBA00001974"/>
    </source>
</evidence>
<gene>
    <name evidence="10" type="ORF">D806_042800</name>
</gene>
<dbReference type="GO" id="GO:0046872">
    <property type="term" value="F:metal ion binding"/>
    <property type="evidence" value="ECO:0007669"/>
    <property type="project" value="UniProtKB-KW"/>
</dbReference>
<evidence type="ECO:0000256" key="2">
    <source>
        <dbReference type="ARBA" id="ARBA00022630"/>
    </source>
</evidence>
<reference evidence="11" key="2">
    <citation type="submission" date="2018-03" db="EMBL/GenBank/DDBJ databases">
        <authorList>
            <person name="Derbyshire K."/>
            <person name="Gray T.A."/>
            <person name="Champion M."/>
        </authorList>
    </citation>
    <scope>NUCLEOTIDE SEQUENCE [LARGE SCALE GENOMIC DNA]</scope>
    <source>
        <strain evidence="11">MKD8</strain>
    </source>
</reference>
<dbReference type="InterPro" id="IPR017927">
    <property type="entry name" value="FAD-bd_FR_type"/>
</dbReference>
<dbReference type="GO" id="GO:0016491">
    <property type="term" value="F:oxidoreductase activity"/>
    <property type="evidence" value="ECO:0007669"/>
    <property type="project" value="UniProtKB-KW"/>
</dbReference>
<comment type="cofactor">
    <cofactor evidence="1">
        <name>FAD</name>
        <dbReference type="ChEBI" id="CHEBI:57692"/>
    </cofactor>
</comment>
<keyword evidence="10" id="KW-0489">Methyltransferase</keyword>